<evidence type="ECO:0000313" key="3">
    <source>
        <dbReference type="Proteomes" id="UP001336835"/>
    </source>
</evidence>
<evidence type="ECO:0008006" key="4">
    <source>
        <dbReference type="Google" id="ProtNLM"/>
    </source>
</evidence>
<dbReference type="EMBL" id="JAZDQT010000002">
    <property type="protein sequence ID" value="MEE1945604.1"/>
    <property type="molecule type" value="Genomic_DNA"/>
</dbReference>
<proteinExistence type="predicted"/>
<feature type="chain" id="PRO_5046906082" description="Outer membrane protein beta-barrel domain-containing protein" evidence="1">
    <location>
        <begin position="20"/>
        <end position="239"/>
    </location>
</feature>
<protein>
    <recommendedName>
        <fullName evidence="4">Outer membrane protein beta-barrel domain-containing protein</fullName>
    </recommendedName>
</protein>
<feature type="signal peptide" evidence="1">
    <location>
        <begin position="1"/>
        <end position="19"/>
    </location>
</feature>
<evidence type="ECO:0000256" key="1">
    <source>
        <dbReference type="SAM" id="SignalP"/>
    </source>
</evidence>
<keyword evidence="3" id="KW-1185">Reference proteome</keyword>
<comment type="caution">
    <text evidence="2">The sequence shown here is derived from an EMBL/GenBank/DDBJ whole genome shotgun (WGS) entry which is preliminary data.</text>
</comment>
<name>A0ABU7I891_9SPHI</name>
<dbReference type="Proteomes" id="UP001336835">
    <property type="component" value="Unassembled WGS sequence"/>
</dbReference>
<keyword evidence="1" id="KW-0732">Signal</keyword>
<gene>
    <name evidence="2" type="ORF">VRU48_10850</name>
</gene>
<sequence>MKPIRILMLLLLTGHFAFAQTEFGVSFNSGSFSFKGQSVAAVSFLNASTGTVNKVYANDVYGNKSGLGYGLSLNAKRILKGNFLVGLDIGYEKMNGKVAIEQVAIYNGTTNVAYNASGYRKLNLDFINLYPSFGYRIHANPVDIDLTAGIDFGFILKAEENGTITAANGTKFSGTVDRKNISTDVRPRAQVAAKFKKYGAYVGYSYGLSNYTAGMIGNSTSDATSRIWRFGLSYTFLKL</sequence>
<organism evidence="2 3">
    <name type="scientific">Pedobacter albus</name>
    <dbReference type="NCBI Taxonomy" id="3113905"/>
    <lineage>
        <taxon>Bacteria</taxon>
        <taxon>Pseudomonadati</taxon>
        <taxon>Bacteroidota</taxon>
        <taxon>Sphingobacteriia</taxon>
        <taxon>Sphingobacteriales</taxon>
        <taxon>Sphingobacteriaceae</taxon>
        <taxon>Pedobacter</taxon>
    </lineage>
</organism>
<accession>A0ABU7I891</accession>
<evidence type="ECO:0000313" key="2">
    <source>
        <dbReference type="EMBL" id="MEE1945604.1"/>
    </source>
</evidence>
<dbReference type="RefSeq" id="WP_330107945.1">
    <property type="nucleotide sequence ID" value="NZ_JAZDQT010000002.1"/>
</dbReference>
<reference evidence="2 3" key="1">
    <citation type="submission" date="2024-01" db="EMBL/GenBank/DDBJ databases">
        <title>Pedobacter sp. nov., isolated from fresh soil.</title>
        <authorList>
            <person name="Le N.T.T."/>
        </authorList>
    </citation>
    <scope>NUCLEOTIDE SEQUENCE [LARGE SCALE GENOMIC DNA]</scope>
    <source>
        <strain evidence="2 3">KR3-3</strain>
    </source>
</reference>